<sequence length="266" mass="27298">MCAKCTQRSKEIQDLVALMKQHNEKCSFSGGSCVEDDEWNMSEHAGSSGESILNVQDSEDYPPSRSSFSIVLELSANDSVSVTSWEKENFKYFSQIRTFRRYFSAVDLGGGDVDMGKAEEAGATARSGCEAPGMGLAAGTPHAGPAAEPLGAGSGATGAPAAGQDPEPAARTPHAGPAAEQDPQLSRTWGQWPSGTQGCQGSPWAAARPAAGTPCSRDTGLAAGTPGAKPGGAAAPPKPLLPAPTVVSGLMEGKPPFAHRDGQDSQ</sequence>
<feature type="region of interest" description="Disordered" evidence="1">
    <location>
        <begin position="133"/>
        <end position="266"/>
    </location>
</feature>
<name>M7BL20_CHEMY</name>
<evidence type="ECO:0000256" key="1">
    <source>
        <dbReference type="SAM" id="MobiDB-lite"/>
    </source>
</evidence>
<reference evidence="3" key="1">
    <citation type="journal article" date="2013" name="Nat. Genet.">
        <title>The draft genomes of soft-shell turtle and green sea turtle yield insights into the development and evolution of the turtle-specific body plan.</title>
        <authorList>
            <person name="Wang Z."/>
            <person name="Pascual-Anaya J."/>
            <person name="Zadissa A."/>
            <person name="Li W."/>
            <person name="Niimura Y."/>
            <person name="Huang Z."/>
            <person name="Li C."/>
            <person name="White S."/>
            <person name="Xiong Z."/>
            <person name="Fang D."/>
            <person name="Wang B."/>
            <person name="Ming Y."/>
            <person name="Chen Y."/>
            <person name="Zheng Y."/>
            <person name="Kuraku S."/>
            <person name="Pignatelli M."/>
            <person name="Herrero J."/>
            <person name="Beal K."/>
            <person name="Nozawa M."/>
            <person name="Li Q."/>
            <person name="Wang J."/>
            <person name="Zhang H."/>
            <person name="Yu L."/>
            <person name="Shigenobu S."/>
            <person name="Wang J."/>
            <person name="Liu J."/>
            <person name="Flicek P."/>
            <person name="Searle S."/>
            <person name="Wang J."/>
            <person name="Kuratani S."/>
            <person name="Yin Y."/>
            <person name="Aken B."/>
            <person name="Zhang G."/>
            <person name="Irie N."/>
        </authorList>
    </citation>
    <scope>NUCLEOTIDE SEQUENCE [LARGE SCALE GENOMIC DNA]</scope>
</reference>
<organism evidence="2 3">
    <name type="scientific">Chelonia mydas</name>
    <name type="common">Green sea-turtle</name>
    <name type="synonym">Chelonia agassizi</name>
    <dbReference type="NCBI Taxonomy" id="8469"/>
    <lineage>
        <taxon>Eukaryota</taxon>
        <taxon>Metazoa</taxon>
        <taxon>Chordata</taxon>
        <taxon>Craniata</taxon>
        <taxon>Vertebrata</taxon>
        <taxon>Euteleostomi</taxon>
        <taxon>Archelosauria</taxon>
        <taxon>Testudinata</taxon>
        <taxon>Testudines</taxon>
        <taxon>Cryptodira</taxon>
        <taxon>Durocryptodira</taxon>
        <taxon>Americhelydia</taxon>
        <taxon>Chelonioidea</taxon>
        <taxon>Cheloniidae</taxon>
        <taxon>Chelonia</taxon>
    </lineage>
</organism>
<proteinExistence type="predicted"/>
<evidence type="ECO:0000313" key="3">
    <source>
        <dbReference type="Proteomes" id="UP000031443"/>
    </source>
</evidence>
<dbReference type="Proteomes" id="UP000031443">
    <property type="component" value="Unassembled WGS sequence"/>
</dbReference>
<keyword evidence="3" id="KW-1185">Reference proteome</keyword>
<accession>M7BL20</accession>
<feature type="compositionally biased region" description="Low complexity" evidence="1">
    <location>
        <begin position="219"/>
        <end position="235"/>
    </location>
</feature>
<feature type="compositionally biased region" description="Polar residues" evidence="1">
    <location>
        <begin position="183"/>
        <end position="200"/>
    </location>
</feature>
<evidence type="ECO:0000313" key="2">
    <source>
        <dbReference type="EMBL" id="EMP32728.1"/>
    </source>
</evidence>
<feature type="region of interest" description="Disordered" evidence="1">
    <location>
        <begin position="39"/>
        <end position="59"/>
    </location>
</feature>
<protein>
    <submittedName>
        <fullName evidence="2">Uncharacterized protein</fullName>
    </submittedName>
</protein>
<gene>
    <name evidence="2" type="ORF">UY3_10137</name>
</gene>
<dbReference type="EMBL" id="KB539019">
    <property type="protein sequence ID" value="EMP32728.1"/>
    <property type="molecule type" value="Genomic_DNA"/>
</dbReference>
<dbReference type="AlphaFoldDB" id="M7BL20"/>